<reference evidence="1 2" key="1">
    <citation type="submission" date="2016-03" db="EMBL/GenBank/DDBJ databases">
        <title>Comparative genomics of the ectomycorrhizal sister species Rhizopogon vinicolor and Rhizopogon vesiculosus (Basidiomycota: Boletales) reveals a divergence of the mating type B locus.</title>
        <authorList>
            <person name="Mujic A.B."/>
            <person name="Kuo A."/>
            <person name="Tritt A."/>
            <person name="Lipzen A."/>
            <person name="Chen C."/>
            <person name="Johnson J."/>
            <person name="Sharma A."/>
            <person name="Barry K."/>
            <person name="Grigoriev I.V."/>
            <person name="Spatafora J.W."/>
        </authorList>
    </citation>
    <scope>NUCLEOTIDE SEQUENCE [LARGE SCALE GENOMIC DNA]</scope>
    <source>
        <strain evidence="1 2">AM-OR11-056</strain>
    </source>
</reference>
<comment type="caution">
    <text evidence="1">The sequence shown here is derived from an EMBL/GenBank/DDBJ whole genome shotgun (WGS) entry which is preliminary data.</text>
</comment>
<keyword evidence="2" id="KW-1185">Reference proteome</keyword>
<gene>
    <name evidence="1" type="ORF">AZE42_05027</name>
</gene>
<accession>A0A1J8PWQ5</accession>
<dbReference type="EMBL" id="LVVM01004235">
    <property type="protein sequence ID" value="OJA13277.1"/>
    <property type="molecule type" value="Genomic_DNA"/>
</dbReference>
<sequence>MLQEPSMVTLIYPLGYEDADSLTVDLGFLSASAHNIYEGLRFVRTLPACHGVYPSEKITKFEASVDSIANTNTTLHQVVLEAAKQHGITTDSMKEELAHIFHAAFEELKVQFPAPGEAPGHGNRATMISAVLDHIEEGFIQFAVKHGVSEEILKRDLVEHHPNLADTFLVTTIFMLLPELWLLRPVLRLFGFGS</sequence>
<name>A0A1J8PWQ5_9AGAM</name>
<dbReference type="OrthoDB" id="440424at2759"/>
<protein>
    <submittedName>
        <fullName evidence="1">Uncharacterized protein</fullName>
    </submittedName>
</protein>
<organism evidence="1 2">
    <name type="scientific">Rhizopogon vesiculosus</name>
    <dbReference type="NCBI Taxonomy" id="180088"/>
    <lineage>
        <taxon>Eukaryota</taxon>
        <taxon>Fungi</taxon>
        <taxon>Dikarya</taxon>
        <taxon>Basidiomycota</taxon>
        <taxon>Agaricomycotina</taxon>
        <taxon>Agaricomycetes</taxon>
        <taxon>Agaricomycetidae</taxon>
        <taxon>Boletales</taxon>
        <taxon>Suillineae</taxon>
        <taxon>Rhizopogonaceae</taxon>
        <taxon>Rhizopogon</taxon>
    </lineage>
</organism>
<evidence type="ECO:0000313" key="2">
    <source>
        <dbReference type="Proteomes" id="UP000183567"/>
    </source>
</evidence>
<proteinExistence type="predicted"/>
<evidence type="ECO:0000313" key="1">
    <source>
        <dbReference type="EMBL" id="OJA13277.1"/>
    </source>
</evidence>
<dbReference type="Proteomes" id="UP000183567">
    <property type="component" value="Unassembled WGS sequence"/>
</dbReference>
<dbReference type="AlphaFoldDB" id="A0A1J8PWQ5"/>